<sequence length="317" mass="36607">MSNRIIEEMNKIDIPRELSDRSKLGVLQAKSEMKMKMFKRRGFLFAASLLVGIGTYAVTNDLNLRDSQPEQTLFASPDGSITIPEIKLPEENSKANMIGLIVYNNKIYTQTDTEIIAKHANSLIGDKLGMTKGTIDEWSSHDEYTVEFASTVGITDVYSVKGYDQDFRIMTYEEKDGKVYAEIFESLNNITIENGEDLFGKLKIINNVNLAQIRYYSDFYNSTANYQNIADLNLIHSFFETLNETKPILQEDLPLTRHDYYNDERFRELIVYLNDGTKVRITLFEGGYVHYGYMPIYFKMEDLEIFNQVWVQLPLTD</sequence>
<evidence type="ECO:0000313" key="2">
    <source>
        <dbReference type="Proteomes" id="UP000217083"/>
    </source>
</evidence>
<evidence type="ECO:0000313" key="1">
    <source>
        <dbReference type="EMBL" id="OZM57974.1"/>
    </source>
</evidence>
<organism evidence="1 2">
    <name type="scientific">Lottiidibacillus patelloidae</name>
    <dbReference type="NCBI Taxonomy" id="2670334"/>
    <lineage>
        <taxon>Bacteria</taxon>
        <taxon>Bacillati</taxon>
        <taxon>Bacillota</taxon>
        <taxon>Bacilli</taxon>
        <taxon>Bacillales</taxon>
        <taxon>Bacillaceae</taxon>
        <taxon>Lottiidibacillus</taxon>
    </lineage>
</organism>
<name>A0A263BW86_9BACI</name>
<protein>
    <submittedName>
        <fullName evidence="1">Uncharacterized protein</fullName>
    </submittedName>
</protein>
<dbReference type="RefSeq" id="WP_094923354.1">
    <property type="nucleotide sequence ID" value="NZ_NPIA01000002.1"/>
</dbReference>
<dbReference type="Proteomes" id="UP000217083">
    <property type="component" value="Unassembled WGS sequence"/>
</dbReference>
<accession>A0A263BW86</accession>
<gene>
    <name evidence="1" type="ORF">CIB95_06355</name>
</gene>
<comment type="caution">
    <text evidence="1">The sequence shown here is derived from an EMBL/GenBank/DDBJ whole genome shotgun (WGS) entry which is preliminary data.</text>
</comment>
<keyword evidence="2" id="KW-1185">Reference proteome</keyword>
<reference evidence="2" key="1">
    <citation type="submission" date="2017-08" db="EMBL/GenBank/DDBJ databases">
        <authorList>
            <person name="Huang Z."/>
        </authorList>
    </citation>
    <scope>NUCLEOTIDE SEQUENCE [LARGE SCALE GENOMIC DNA]</scope>
    <source>
        <strain evidence="2">SA5d-4</strain>
    </source>
</reference>
<proteinExistence type="predicted"/>
<dbReference type="AlphaFoldDB" id="A0A263BW86"/>
<reference evidence="1 2" key="2">
    <citation type="submission" date="2017-09" db="EMBL/GenBank/DDBJ databases">
        <title>Bacillus patelloidae sp. nov., isolated from the intestinal tract of a marine limpet.</title>
        <authorList>
            <person name="Liu R."/>
            <person name="Dong C."/>
            <person name="Shao Z."/>
        </authorList>
    </citation>
    <scope>NUCLEOTIDE SEQUENCE [LARGE SCALE GENOMIC DNA]</scope>
    <source>
        <strain evidence="1 2">SA5d-4</strain>
    </source>
</reference>
<dbReference type="EMBL" id="NPIA01000002">
    <property type="protein sequence ID" value="OZM57974.1"/>
    <property type="molecule type" value="Genomic_DNA"/>
</dbReference>